<accession>V8NT86</accession>
<sequence length="170" mass="19144">MGLGLPLNAQPACALPQFPPQPPELHSHSLSAVPPLPRSQILTGMTSSKFFEVWLKDHDLIRAIAGILTLMTGYVIPFCNLLTSKVNREARFHLTAVFFKDVVPAVKKWKEAGRKVYIYSSGSVEAQKLLFENSTEGDILERRSCWPYDHGDIFRQRRLFGFVTEMSIAP</sequence>
<reference evidence="2 3" key="1">
    <citation type="journal article" date="2013" name="Proc. Natl. Acad. Sci. U.S.A.">
        <title>The king cobra genome reveals dynamic gene evolution and adaptation in the snake venom system.</title>
        <authorList>
            <person name="Vonk F.J."/>
            <person name="Casewell N.R."/>
            <person name="Henkel C.V."/>
            <person name="Heimberg A.M."/>
            <person name="Jansen H.J."/>
            <person name="McCleary R.J."/>
            <person name="Kerkkamp H.M."/>
            <person name="Vos R.A."/>
            <person name="Guerreiro I."/>
            <person name="Calvete J.J."/>
            <person name="Wuster W."/>
            <person name="Woods A.E."/>
            <person name="Logan J.M."/>
            <person name="Harrison R.A."/>
            <person name="Castoe T.A."/>
            <person name="de Koning A.P."/>
            <person name="Pollock D.D."/>
            <person name="Yandell M."/>
            <person name="Calderon D."/>
            <person name="Renjifo C."/>
            <person name="Currier R.B."/>
            <person name="Salgado D."/>
            <person name="Pla D."/>
            <person name="Sanz L."/>
            <person name="Hyder A.S."/>
            <person name="Ribeiro J.M."/>
            <person name="Arntzen J.W."/>
            <person name="van den Thillart G.E."/>
            <person name="Boetzer M."/>
            <person name="Pirovano W."/>
            <person name="Dirks R.P."/>
            <person name="Spaink H.P."/>
            <person name="Duboule D."/>
            <person name="McGlinn E."/>
            <person name="Kini R.M."/>
            <person name="Richardson M.K."/>
        </authorList>
    </citation>
    <scope>NUCLEOTIDE SEQUENCE</scope>
    <source>
        <tissue evidence="2">Blood</tissue>
    </source>
</reference>
<dbReference type="InterPro" id="IPR023214">
    <property type="entry name" value="HAD_sf"/>
</dbReference>
<dbReference type="AlphaFoldDB" id="V8NT86"/>
<keyword evidence="1" id="KW-0472">Membrane</keyword>
<dbReference type="InterPro" id="IPR036412">
    <property type="entry name" value="HAD-like_sf"/>
</dbReference>
<gene>
    <name evidence="2" type="primary">ENOPH1</name>
    <name evidence="2" type="ORF">L345_09067</name>
</gene>
<dbReference type="PANTHER" id="PTHR20371">
    <property type="entry name" value="ENOLASE-PHOSPHATASE E1"/>
    <property type="match status" value="1"/>
</dbReference>
<dbReference type="SUPFAM" id="SSF56784">
    <property type="entry name" value="HAD-like"/>
    <property type="match status" value="1"/>
</dbReference>
<protein>
    <submittedName>
        <fullName evidence="2">Enolase-phosphatase E1</fullName>
    </submittedName>
</protein>
<proteinExistence type="predicted"/>
<evidence type="ECO:0000256" key="1">
    <source>
        <dbReference type="SAM" id="Phobius"/>
    </source>
</evidence>
<dbReference type="GO" id="GO:0043874">
    <property type="term" value="F:acireductone synthase activity"/>
    <property type="evidence" value="ECO:0007669"/>
    <property type="project" value="TreeGrafter"/>
</dbReference>
<name>V8NT86_OPHHA</name>
<dbReference type="GO" id="GO:0019509">
    <property type="term" value="P:L-methionine salvage from methylthioadenosine"/>
    <property type="evidence" value="ECO:0007669"/>
    <property type="project" value="TreeGrafter"/>
</dbReference>
<dbReference type="OrthoDB" id="272500at2759"/>
<keyword evidence="1" id="KW-0812">Transmembrane</keyword>
<keyword evidence="3" id="KW-1185">Reference proteome</keyword>
<dbReference type="PANTHER" id="PTHR20371:SF1">
    <property type="entry name" value="ENOLASE-PHOSPHATASE E1"/>
    <property type="match status" value="1"/>
</dbReference>
<evidence type="ECO:0000313" key="2">
    <source>
        <dbReference type="EMBL" id="ETE65166.1"/>
    </source>
</evidence>
<dbReference type="Proteomes" id="UP000018936">
    <property type="component" value="Unassembled WGS sequence"/>
</dbReference>
<feature type="transmembrane region" description="Helical" evidence="1">
    <location>
        <begin position="60"/>
        <end position="82"/>
    </location>
</feature>
<dbReference type="Gene3D" id="3.40.50.1000">
    <property type="entry name" value="HAD superfamily/HAD-like"/>
    <property type="match status" value="1"/>
</dbReference>
<evidence type="ECO:0000313" key="3">
    <source>
        <dbReference type="Proteomes" id="UP000018936"/>
    </source>
</evidence>
<feature type="non-terminal residue" evidence="2">
    <location>
        <position position="1"/>
    </location>
</feature>
<organism evidence="2 3">
    <name type="scientific">Ophiophagus hannah</name>
    <name type="common">King cobra</name>
    <name type="synonym">Naja hannah</name>
    <dbReference type="NCBI Taxonomy" id="8665"/>
    <lineage>
        <taxon>Eukaryota</taxon>
        <taxon>Metazoa</taxon>
        <taxon>Chordata</taxon>
        <taxon>Craniata</taxon>
        <taxon>Vertebrata</taxon>
        <taxon>Euteleostomi</taxon>
        <taxon>Lepidosauria</taxon>
        <taxon>Squamata</taxon>
        <taxon>Bifurcata</taxon>
        <taxon>Unidentata</taxon>
        <taxon>Episquamata</taxon>
        <taxon>Toxicofera</taxon>
        <taxon>Serpentes</taxon>
        <taxon>Colubroidea</taxon>
        <taxon>Elapidae</taxon>
        <taxon>Elapinae</taxon>
        <taxon>Ophiophagus</taxon>
    </lineage>
</organism>
<keyword evidence="1" id="KW-1133">Transmembrane helix</keyword>
<comment type="caution">
    <text evidence="2">The sequence shown here is derived from an EMBL/GenBank/DDBJ whole genome shotgun (WGS) entry which is preliminary data.</text>
</comment>
<dbReference type="EMBL" id="AZIM01001972">
    <property type="protein sequence ID" value="ETE65166.1"/>
    <property type="molecule type" value="Genomic_DNA"/>
</dbReference>